<proteinExistence type="predicted"/>
<feature type="domain" description="HTH araC/xylS-type" evidence="4">
    <location>
        <begin position="139"/>
        <end position="236"/>
    </location>
</feature>
<dbReference type="GO" id="GO:0043565">
    <property type="term" value="F:sequence-specific DNA binding"/>
    <property type="evidence" value="ECO:0007669"/>
    <property type="project" value="InterPro"/>
</dbReference>
<evidence type="ECO:0000256" key="2">
    <source>
        <dbReference type="ARBA" id="ARBA00023125"/>
    </source>
</evidence>
<dbReference type="PANTHER" id="PTHR43280:SF33">
    <property type="entry name" value="HTH-TYPE TRANSCRIPTIONAL REGULATOR APPY-RELATED"/>
    <property type="match status" value="1"/>
</dbReference>
<dbReference type="AlphaFoldDB" id="A0A6D0KAK9"/>
<gene>
    <name evidence="5" type="ORF">GP954_02355</name>
</gene>
<dbReference type="Proteomes" id="UP000480485">
    <property type="component" value="Unassembled WGS sequence"/>
</dbReference>
<dbReference type="Pfam" id="PF12833">
    <property type="entry name" value="HTH_18"/>
    <property type="match status" value="1"/>
</dbReference>
<keyword evidence="2" id="KW-0238">DNA-binding</keyword>
<dbReference type="SUPFAM" id="SSF46689">
    <property type="entry name" value="Homeodomain-like"/>
    <property type="match status" value="1"/>
</dbReference>
<keyword evidence="3" id="KW-0804">Transcription</keyword>
<evidence type="ECO:0000256" key="3">
    <source>
        <dbReference type="ARBA" id="ARBA00023163"/>
    </source>
</evidence>
<dbReference type="PROSITE" id="PS01124">
    <property type="entry name" value="HTH_ARAC_FAMILY_2"/>
    <property type="match status" value="1"/>
</dbReference>
<dbReference type="InterPro" id="IPR009057">
    <property type="entry name" value="Homeodomain-like_sf"/>
</dbReference>
<organism evidence="5 6">
    <name type="scientific">Escherichia coli</name>
    <dbReference type="NCBI Taxonomy" id="562"/>
    <lineage>
        <taxon>Bacteria</taxon>
        <taxon>Pseudomonadati</taxon>
        <taxon>Pseudomonadota</taxon>
        <taxon>Gammaproteobacteria</taxon>
        <taxon>Enterobacterales</taxon>
        <taxon>Enterobacteriaceae</taxon>
        <taxon>Escherichia</taxon>
    </lineage>
</organism>
<dbReference type="InterPro" id="IPR018060">
    <property type="entry name" value="HTH_AraC"/>
</dbReference>
<protein>
    <submittedName>
        <fullName evidence="5">AraC family transcriptional regulator</fullName>
    </submittedName>
</protein>
<dbReference type="PRINTS" id="PR00032">
    <property type="entry name" value="HTHARAC"/>
</dbReference>
<dbReference type="Gene3D" id="1.10.10.60">
    <property type="entry name" value="Homeodomain-like"/>
    <property type="match status" value="1"/>
</dbReference>
<dbReference type="PROSITE" id="PS00041">
    <property type="entry name" value="HTH_ARAC_FAMILY_1"/>
    <property type="match status" value="1"/>
</dbReference>
<evidence type="ECO:0000256" key="1">
    <source>
        <dbReference type="ARBA" id="ARBA00023015"/>
    </source>
</evidence>
<sequence length="248" mass="27864">MNEVCSVVFVHSPFVVLFEGKELSLESGSALLVRGGGAGSLLPFSECFRRISLSESTISRYLLCGDEKQDVVLVRQIPRYLCVSFPKAELMGILIDYLCEEKIHTDNLAEMLSFSCLAFFSSEEMFSSFLTACIGNISDRLSTLFRTDIAANWTLRDVSSRLCISESLLKKRLKEEGTCFSELLLTERMRMAAMLLNQSRCTINRIAAQCGYNFTSYFISVFRSYFGVTPAGYRMAAFNEMSLSVTQE</sequence>
<evidence type="ECO:0000313" key="5">
    <source>
        <dbReference type="EMBL" id="MWT84042.1"/>
    </source>
</evidence>
<reference evidence="5 6" key="1">
    <citation type="submission" date="2019-12" db="EMBL/GenBank/DDBJ databases">
        <title>Enteriobacteria Tanzani isolates_8377-8380.</title>
        <authorList>
            <person name="Subbiah M."/>
            <person name="Call D."/>
        </authorList>
    </citation>
    <scope>NUCLEOTIDE SEQUENCE [LARGE SCALE GENOMIC DNA]</scope>
    <source>
        <strain evidence="5 6">8378wC7</strain>
    </source>
</reference>
<dbReference type="GO" id="GO:0003700">
    <property type="term" value="F:DNA-binding transcription factor activity"/>
    <property type="evidence" value="ECO:0007669"/>
    <property type="project" value="InterPro"/>
</dbReference>
<dbReference type="PANTHER" id="PTHR43280">
    <property type="entry name" value="ARAC-FAMILY TRANSCRIPTIONAL REGULATOR"/>
    <property type="match status" value="1"/>
</dbReference>
<dbReference type="EMBL" id="WTRN01000012">
    <property type="protein sequence ID" value="MWT84042.1"/>
    <property type="molecule type" value="Genomic_DNA"/>
</dbReference>
<dbReference type="RefSeq" id="WP_160450765.1">
    <property type="nucleotide sequence ID" value="NZ_WTRB01000018.1"/>
</dbReference>
<dbReference type="InterPro" id="IPR020449">
    <property type="entry name" value="Tscrpt_reg_AraC-type_HTH"/>
</dbReference>
<accession>A0A6D0KAK9</accession>
<name>A0A6D0KAK9_ECOLX</name>
<dbReference type="InterPro" id="IPR018062">
    <property type="entry name" value="HTH_AraC-typ_CS"/>
</dbReference>
<comment type="caution">
    <text evidence="5">The sequence shown here is derived from an EMBL/GenBank/DDBJ whole genome shotgun (WGS) entry which is preliminary data.</text>
</comment>
<keyword evidence="1" id="KW-0805">Transcription regulation</keyword>
<dbReference type="SMART" id="SM00342">
    <property type="entry name" value="HTH_ARAC"/>
    <property type="match status" value="1"/>
</dbReference>
<evidence type="ECO:0000313" key="6">
    <source>
        <dbReference type="Proteomes" id="UP000480485"/>
    </source>
</evidence>
<evidence type="ECO:0000259" key="4">
    <source>
        <dbReference type="PROSITE" id="PS01124"/>
    </source>
</evidence>